<keyword evidence="1" id="KW-0472">Membrane</keyword>
<keyword evidence="1" id="KW-1133">Transmembrane helix</keyword>
<sequence length="161" mass="18217">MILFSIFISDDRWLLIKDRLFRPWHVHICSNQTGLPCRRDLSHAHVPGLTWGMVLAQSMATVAAVVAVFGLELFTTSKVYEDLTVQGGQGFRPLLLHFQPFLPGLLSVVIFGVMLIGFSLTFWSEFMASFLFFLNTIRAPTSTSITRINNITHPWGQPMTF</sequence>
<dbReference type="AlphaFoldDB" id="A0A4X1VDJ2"/>
<proteinExistence type="predicted"/>
<feature type="transmembrane region" description="Helical" evidence="1">
    <location>
        <begin position="101"/>
        <end position="123"/>
    </location>
</feature>
<dbReference type="Proteomes" id="UP000314985">
    <property type="component" value="Chromosome 11"/>
</dbReference>
<reference evidence="2 3" key="1">
    <citation type="submission" date="2017-08" db="EMBL/GenBank/DDBJ databases">
        <title>USMARCv1.0.</title>
        <authorList>
            <person name="Hannum G.I."/>
            <person name="Koren S."/>
            <person name="Schroeder S.G."/>
            <person name="Chin S.C."/>
            <person name="Nonneman D.J."/>
            <person name="Becker S.A."/>
            <person name="Rosen B.D."/>
            <person name="Bickhart D.M."/>
            <person name="Putnam N.H."/>
            <person name="Green R.E."/>
            <person name="Tuggle C.K."/>
            <person name="Liu H."/>
            <person name="Rohrer G.A."/>
            <person name="Warr A."/>
            <person name="Hall R."/>
            <person name="Kim K."/>
            <person name="Hume D.A."/>
            <person name="Talbot R."/>
            <person name="Chow W."/>
            <person name="Howe K."/>
            <person name="Schwartz A.S."/>
            <person name="Watson M."/>
            <person name="Archibald A.L."/>
            <person name="Phillippy A.M."/>
            <person name="Smith T.P.L."/>
        </authorList>
    </citation>
    <scope>NUCLEOTIDE SEQUENCE [LARGE SCALE GENOMIC DNA]</scope>
</reference>
<dbReference type="PANTHER" id="PTHR31767:SF0">
    <property type="entry name" value="VOLTAGE-DEPENDENT CALCIUM CHANNEL GAMMA-LIKE SUBUNIT"/>
    <property type="match status" value="1"/>
</dbReference>
<dbReference type="PANTHER" id="PTHR31767">
    <property type="entry name" value="VOLTAGE-DEPENDENT CALCIUM CHANNEL GAMMA-LIKE SUBUNIT"/>
    <property type="match status" value="1"/>
</dbReference>
<name>A0A4X1VDJ2_PIG</name>
<organism evidence="2 3">
    <name type="scientific">Sus scrofa</name>
    <name type="common">Pig</name>
    <dbReference type="NCBI Taxonomy" id="9823"/>
    <lineage>
        <taxon>Eukaryota</taxon>
        <taxon>Metazoa</taxon>
        <taxon>Chordata</taxon>
        <taxon>Craniata</taxon>
        <taxon>Vertebrata</taxon>
        <taxon>Euteleostomi</taxon>
        <taxon>Mammalia</taxon>
        <taxon>Eutheria</taxon>
        <taxon>Laurasiatheria</taxon>
        <taxon>Artiodactyla</taxon>
        <taxon>Suina</taxon>
        <taxon>Suidae</taxon>
        <taxon>Sus</taxon>
    </lineage>
</organism>
<accession>A0A4X1VDJ2</accession>
<dbReference type="Ensembl" id="ENSSSCT00070047081.1">
    <property type="protein sequence ID" value="ENSSSCP00070039721.1"/>
    <property type="gene ID" value="ENSSSCG00070023622.1"/>
</dbReference>
<keyword evidence="1" id="KW-0812">Transmembrane</keyword>
<protein>
    <submittedName>
        <fullName evidence="2">Uncharacterized protein</fullName>
    </submittedName>
</protein>
<dbReference type="GO" id="GO:0016020">
    <property type="term" value="C:membrane"/>
    <property type="evidence" value="ECO:0007669"/>
    <property type="project" value="InterPro"/>
</dbReference>
<feature type="transmembrane region" description="Helical" evidence="1">
    <location>
        <begin position="48"/>
        <end position="71"/>
    </location>
</feature>
<evidence type="ECO:0000313" key="3">
    <source>
        <dbReference type="Proteomes" id="UP000314985"/>
    </source>
</evidence>
<reference evidence="2" key="2">
    <citation type="submission" date="2025-08" db="UniProtKB">
        <authorList>
            <consortium name="Ensembl"/>
        </authorList>
    </citation>
    <scope>IDENTIFICATION</scope>
</reference>
<dbReference type="GO" id="GO:0005244">
    <property type="term" value="F:voltage-gated monoatomic ion channel activity"/>
    <property type="evidence" value="ECO:0007669"/>
    <property type="project" value="InterPro"/>
</dbReference>
<evidence type="ECO:0000313" key="2">
    <source>
        <dbReference type="Ensembl" id="ENSSSCP00070039721.1"/>
    </source>
</evidence>
<dbReference type="GO" id="GO:0005262">
    <property type="term" value="F:calcium channel activity"/>
    <property type="evidence" value="ECO:0007669"/>
    <property type="project" value="InterPro"/>
</dbReference>
<dbReference type="Pfam" id="PF15108">
    <property type="entry name" value="TMEM37"/>
    <property type="match status" value="1"/>
</dbReference>
<evidence type="ECO:0000256" key="1">
    <source>
        <dbReference type="SAM" id="Phobius"/>
    </source>
</evidence>
<dbReference type="InterPro" id="IPR029372">
    <property type="entry name" value="Tmem37"/>
</dbReference>